<dbReference type="EMBL" id="GBXM01021807">
    <property type="protein sequence ID" value="JAH86770.1"/>
    <property type="molecule type" value="Transcribed_RNA"/>
</dbReference>
<evidence type="ECO:0000313" key="1">
    <source>
        <dbReference type="EMBL" id="JAH86770.1"/>
    </source>
</evidence>
<reference evidence="1" key="2">
    <citation type="journal article" date="2015" name="Fish Shellfish Immunol.">
        <title>Early steps in the European eel (Anguilla anguilla)-Vibrio vulnificus interaction in the gills: Role of the RtxA13 toxin.</title>
        <authorList>
            <person name="Callol A."/>
            <person name="Pajuelo D."/>
            <person name="Ebbesson L."/>
            <person name="Teles M."/>
            <person name="MacKenzie S."/>
            <person name="Amaro C."/>
        </authorList>
    </citation>
    <scope>NUCLEOTIDE SEQUENCE</scope>
</reference>
<dbReference type="AlphaFoldDB" id="A0A0E9WB50"/>
<accession>A0A0E9WB50</accession>
<reference evidence="1" key="1">
    <citation type="submission" date="2014-11" db="EMBL/GenBank/DDBJ databases">
        <authorList>
            <person name="Amaro Gonzalez C."/>
        </authorList>
    </citation>
    <scope>NUCLEOTIDE SEQUENCE</scope>
</reference>
<sequence>MCKKRLLLMPLLNPAINRCNSCFALIPSTNSNHCHRSHSLVY</sequence>
<protein>
    <submittedName>
        <fullName evidence="1">Uncharacterized protein</fullName>
    </submittedName>
</protein>
<proteinExistence type="predicted"/>
<name>A0A0E9WB50_ANGAN</name>
<organism evidence="1">
    <name type="scientific">Anguilla anguilla</name>
    <name type="common">European freshwater eel</name>
    <name type="synonym">Muraena anguilla</name>
    <dbReference type="NCBI Taxonomy" id="7936"/>
    <lineage>
        <taxon>Eukaryota</taxon>
        <taxon>Metazoa</taxon>
        <taxon>Chordata</taxon>
        <taxon>Craniata</taxon>
        <taxon>Vertebrata</taxon>
        <taxon>Euteleostomi</taxon>
        <taxon>Actinopterygii</taxon>
        <taxon>Neopterygii</taxon>
        <taxon>Teleostei</taxon>
        <taxon>Anguilliformes</taxon>
        <taxon>Anguillidae</taxon>
        <taxon>Anguilla</taxon>
    </lineage>
</organism>